<evidence type="ECO:0008006" key="5">
    <source>
        <dbReference type="Google" id="ProtNLM"/>
    </source>
</evidence>
<accession>A0A0J9BMR7</accession>
<protein>
    <recommendedName>
        <fullName evidence="5">DUF5050 domain-containing protein</fullName>
    </recommendedName>
</protein>
<evidence type="ECO:0000313" key="4">
    <source>
        <dbReference type="Proteomes" id="UP000037392"/>
    </source>
</evidence>
<dbReference type="Proteomes" id="UP000037392">
    <property type="component" value="Unassembled WGS sequence"/>
</dbReference>
<keyword evidence="2" id="KW-0732">Signal</keyword>
<organism evidence="3 4">
    <name type="scientific">[Clostridium] citroniae WAL-19142</name>
    <dbReference type="NCBI Taxonomy" id="742734"/>
    <lineage>
        <taxon>Bacteria</taxon>
        <taxon>Bacillati</taxon>
        <taxon>Bacillota</taxon>
        <taxon>Clostridia</taxon>
        <taxon>Lachnospirales</taxon>
        <taxon>Lachnospiraceae</taxon>
        <taxon>Enterocloster</taxon>
    </lineage>
</organism>
<dbReference type="GeneID" id="93166787"/>
<dbReference type="PROSITE" id="PS51257">
    <property type="entry name" value="PROKAR_LIPOPROTEIN"/>
    <property type="match status" value="1"/>
</dbReference>
<gene>
    <name evidence="3" type="ORF">HMPREF9470_05072</name>
</gene>
<name>A0A0J9BMR7_9FIRM</name>
<feature type="compositionally biased region" description="Gly residues" evidence="1">
    <location>
        <begin position="41"/>
        <end position="51"/>
    </location>
</feature>
<evidence type="ECO:0000313" key="3">
    <source>
        <dbReference type="EMBL" id="KMW13509.1"/>
    </source>
</evidence>
<comment type="caution">
    <text evidence="3">The sequence shown here is derived from an EMBL/GenBank/DDBJ whole genome shotgun (WGS) entry which is preliminary data.</text>
</comment>
<dbReference type="OrthoDB" id="2086539at2"/>
<proteinExistence type="predicted"/>
<feature type="signal peptide" evidence="2">
    <location>
        <begin position="1"/>
        <end position="21"/>
    </location>
</feature>
<feature type="chain" id="PRO_5039133459" description="DUF5050 domain-containing protein" evidence="2">
    <location>
        <begin position="22"/>
        <end position="796"/>
    </location>
</feature>
<evidence type="ECO:0000256" key="2">
    <source>
        <dbReference type="SAM" id="SignalP"/>
    </source>
</evidence>
<dbReference type="AlphaFoldDB" id="A0A0J9BMR7"/>
<dbReference type="SUPFAM" id="SSF82171">
    <property type="entry name" value="DPP6 N-terminal domain-like"/>
    <property type="match status" value="1"/>
</dbReference>
<dbReference type="RefSeq" id="WP_048931024.1">
    <property type="nucleotide sequence ID" value="NZ_KQ235884.1"/>
</dbReference>
<evidence type="ECO:0000256" key="1">
    <source>
        <dbReference type="SAM" id="MobiDB-lite"/>
    </source>
</evidence>
<feature type="region of interest" description="Disordered" evidence="1">
    <location>
        <begin position="33"/>
        <end position="74"/>
    </location>
</feature>
<dbReference type="EMBL" id="ADLK01000044">
    <property type="protein sequence ID" value="KMW13509.1"/>
    <property type="molecule type" value="Genomic_DNA"/>
</dbReference>
<reference evidence="3 4" key="1">
    <citation type="submission" date="2011-04" db="EMBL/GenBank/DDBJ databases">
        <title>The Genome Sequence of Clostridium citroniae WAL-19142.</title>
        <authorList>
            <consortium name="The Broad Institute Genome Sequencing Platform"/>
            <person name="Earl A."/>
            <person name="Ward D."/>
            <person name="Feldgarden M."/>
            <person name="Gevers D."/>
            <person name="Warren Y.A."/>
            <person name="Tyrrell K.L."/>
            <person name="Citron D.M."/>
            <person name="Goldstein E.J."/>
            <person name="Daigneault M."/>
            <person name="Allen-Vercoe E."/>
            <person name="Young S.K."/>
            <person name="Zeng Q."/>
            <person name="Gargeya S."/>
            <person name="Fitzgerald M."/>
            <person name="Haas B."/>
            <person name="Abouelleil A."/>
            <person name="Alvarado L."/>
            <person name="Arachchi H.M."/>
            <person name="Berlin A."/>
            <person name="Brown A."/>
            <person name="Chapman S.B."/>
            <person name="Chen Z."/>
            <person name="Dunbar C."/>
            <person name="Freedman E."/>
            <person name="Gearin G."/>
            <person name="Gellesch M."/>
            <person name="Goldberg J."/>
            <person name="Griggs A."/>
            <person name="Gujja S."/>
            <person name="Heilman E.R."/>
            <person name="Heiman D."/>
            <person name="Howarth C."/>
            <person name="Larson L."/>
            <person name="Lui A."/>
            <person name="MacDonald P.J."/>
            <person name="Mehta T."/>
            <person name="Montmayeur A."/>
            <person name="Murphy C."/>
            <person name="Neiman D."/>
            <person name="Pearson M."/>
            <person name="Priest M."/>
            <person name="Roberts A."/>
            <person name="Saif S."/>
            <person name="Shea T."/>
            <person name="Shenoy N."/>
            <person name="Sisk P."/>
            <person name="Stolte C."/>
            <person name="Sykes S."/>
            <person name="White J."/>
            <person name="Yandava C."/>
            <person name="Wortman J."/>
            <person name="Nusbaum C."/>
            <person name="Birren B."/>
        </authorList>
    </citation>
    <scope>NUCLEOTIDE SEQUENCE [LARGE SCALE GENOMIC DNA]</scope>
    <source>
        <strain evidence="3 4">WAL-19142</strain>
    </source>
</reference>
<sequence>MGKRRDRKRTAIVLSICAVMAAVMSLGGCTAPSANQSGTGTNQGNGSGGQNGTEDSAAAGQEERDQKAQNQDTWDQKTAPAYVYYIKNTDLMRADVNKVMDEGKNPSVVMKGAGPCANLKDYYDVKISEDGSFLIFNFEMESENFSVDEKLIAVNDRDGTAKVLYDGYAYIVMCRNRLLYQVPVKVDLKQQAGQALSSRKPYDISEQKYDLYSYTPQTGSCLEVEDVYNFYPSEDGAVICFTRKGEHGKERLYRYRDGKEEFLADDVQVAGVNGDCSNIYMSGFQEDGDLCYFEMDKINKDGTVEEILSKADRAGSYYLDSGSDRVYYSVYGEDGINSLYYYKEGEKKLLSDQVSMVWEFIEKPHWLAGEAMILYHINGSGKSRLFAATDGIVSEFAVPDIRDNWVNDYDWYLAGSEDAVYLSLTKMDDSYQAQQSWIYEFDLKGGLPGQSPKCIANGTELDLVREEQESVFYTDYNTSQDLYCDGVKVLENFSTEGLLKTGQGEYFAFCAKERSAPDLMRITTAGSSKLFLENVVQCESFAGGLLLFSDCRTNYPYLGTLSFYSGPDIKVIDEDVTVFFQHGDDFVDMVPWDWDWNGSSGTQADFADYGGSYDPNQDAMGRAYIDGTTFYHTEYGFCLDLSKGSGPGDHYEINDNDQRVGLICYDGDGNERYGVYIGETPMEMWQFYSDQGNAADFGQWMLEMYDRTIEQYGLKRGNEFCLEKAEDMDFDGQKAMKLVFKTEDGLMTIKSTMFRYFIPDQENERFIELERSFMIESQEDMEAFERLAESLQWTDR</sequence>
<dbReference type="PATRIC" id="fig|742734.4.peg.5427"/>